<feature type="transmembrane region" description="Helical" evidence="5">
    <location>
        <begin position="112"/>
        <end position="132"/>
    </location>
</feature>
<dbReference type="GeneID" id="59332837"/>
<organism evidence="6 7">
    <name type="scientific">Letharia lupina</name>
    <dbReference type="NCBI Taxonomy" id="560253"/>
    <lineage>
        <taxon>Eukaryota</taxon>
        <taxon>Fungi</taxon>
        <taxon>Dikarya</taxon>
        <taxon>Ascomycota</taxon>
        <taxon>Pezizomycotina</taxon>
        <taxon>Lecanoromycetes</taxon>
        <taxon>OSLEUM clade</taxon>
        <taxon>Lecanoromycetidae</taxon>
        <taxon>Lecanorales</taxon>
        <taxon>Lecanorineae</taxon>
        <taxon>Parmeliaceae</taxon>
        <taxon>Letharia</taxon>
    </lineage>
</organism>
<evidence type="ECO:0000256" key="1">
    <source>
        <dbReference type="ARBA" id="ARBA00004127"/>
    </source>
</evidence>
<feature type="transmembrane region" description="Helical" evidence="5">
    <location>
        <begin position="213"/>
        <end position="237"/>
    </location>
</feature>
<feature type="transmembrane region" description="Helical" evidence="5">
    <location>
        <begin position="72"/>
        <end position="92"/>
    </location>
</feature>
<keyword evidence="3 5" id="KW-1133">Transmembrane helix</keyword>
<keyword evidence="4 5" id="KW-0472">Membrane</keyword>
<evidence type="ECO:0000313" key="7">
    <source>
        <dbReference type="Proteomes" id="UP000593566"/>
    </source>
</evidence>
<evidence type="ECO:0008006" key="8">
    <source>
        <dbReference type="Google" id="ProtNLM"/>
    </source>
</evidence>
<keyword evidence="7" id="KW-1185">Reference proteome</keyword>
<dbReference type="GO" id="GO:0016020">
    <property type="term" value="C:membrane"/>
    <property type="evidence" value="ECO:0007669"/>
    <property type="project" value="InterPro"/>
</dbReference>
<protein>
    <recommendedName>
        <fullName evidence="8">FAR-17a/AIG1-like protein</fullName>
    </recommendedName>
</protein>
<evidence type="ECO:0000256" key="2">
    <source>
        <dbReference type="ARBA" id="ARBA00022692"/>
    </source>
</evidence>
<name>A0A8H6FKB6_9LECA</name>
<proteinExistence type="predicted"/>
<dbReference type="EMBL" id="JACCJB010000002">
    <property type="protein sequence ID" value="KAF6230090.1"/>
    <property type="molecule type" value="Genomic_DNA"/>
</dbReference>
<feature type="transmembrane region" description="Helical" evidence="5">
    <location>
        <begin position="144"/>
        <end position="163"/>
    </location>
</feature>
<comment type="subcellular location">
    <subcellularLocation>
        <location evidence="1">Endomembrane system</location>
        <topology evidence="1">Multi-pass membrane protein</topology>
    </subcellularLocation>
</comment>
<reference evidence="6 7" key="1">
    <citation type="journal article" date="2020" name="Genomics">
        <title>Complete, high-quality genomes from long-read metagenomic sequencing of two wolf lichen thalli reveals enigmatic genome architecture.</title>
        <authorList>
            <person name="McKenzie S.K."/>
            <person name="Walston R.F."/>
            <person name="Allen J.L."/>
        </authorList>
    </citation>
    <scope>NUCLEOTIDE SEQUENCE [LARGE SCALE GENOMIC DNA]</scope>
    <source>
        <strain evidence="6">WasteWater1</strain>
    </source>
</reference>
<dbReference type="Pfam" id="PF04750">
    <property type="entry name" value="Far-17a_AIG1"/>
    <property type="match status" value="1"/>
</dbReference>
<accession>A0A8H6FKB6</accession>
<dbReference type="PANTHER" id="PTHR12242">
    <property type="entry name" value="OS02G0130600 PROTEIN-RELATED"/>
    <property type="match status" value="1"/>
</dbReference>
<dbReference type="Proteomes" id="UP000593566">
    <property type="component" value="Unassembled WGS sequence"/>
</dbReference>
<feature type="transmembrane region" description="Helical" evidence="5">
    <location>
        <begin position="29"/>
        <end position="52"/>
    </location>
</feature>
<evidence type="ECO:0000256" key="5">
    <source>
        <dbReference type="SAM" id="Phobius"/>
    </source>
</evidence>
<evidence type="ECO:0000256" key="4">
    <source>
        <dbReference type="ARBA" id="ARBA00023136"/>
    </source>
</evidence>
<evidence type="ECO:0000256" key="3">
    <source>
        <dbReference type="ARBA" id="ARBA00022989"/>
    </source>
</evidence>
<dbReference type="PANTHER" id="PTHR12242:SF1">
    <property type="entry name" value="MYND-TYPE DOMAIN-CONTAINING PROTEIN"/>
    <property type="match status" value="1"/>
</dbReference>
<comment type="caution">
    <text evidence="6">The sequence shown here is derived from an EMBL/GenBank/DDBJ whole genome shotgun (WGS) entry which is preliminary data.</text>
</comment>
<evidence type="ECO:0000313" key="6">
    <source>
        <dbReference type="EMBL" id="KAF6230090.1"/>
    </source>
</evidence>
<dbReference type="GO" id="GO:0012505">
    <property type="term" value="C:endomembrane system"/>
    <property type="evidence" value="ECO:0007669"/>
    <property type="project" value="UniProtKB-SubCell"/>
</dbReference>
<sequence>MAKIYPLLGIPQPFDPTCRFTTSWLLPPFLLASLRLLLSVYAFTTIFTVFGWDDAHHLAAAARQSFSYFTNLTYWGLAFYLLFGALHTFSYARTGQAWLRSWPRPLQAAHAVFYSTVVTFPFLVTLVFWAILYKDPWFPVVEEGWSNISQHALNSLFALVEVVLPRTSPPPPLHIVFLVILLACYLALAYITHATEGFYPYSFLDPSKGNGRVTGYCFGILIAICVIFGIVWGVIWLRNLATQKLGLEGKFAGQRRKADGLDVRERNVEVVELQEEPK</sequence>
<gene>
    <name evidence="6" type="ORF">HO133_004429</name>
</gene>
<dbReference type="InterPro" id="IPR006838">
    <property type="entry name" value="ADTRP_AIG1"/>
</dbReference>
<dbReference type="RefSeq" id="XP_037157347.1">
    <property type="nucleotide sequence ID" value="XM_037295346.1"/>
</dbReference>
<dbReference type="AlphaFoldDB" id="A0A8H6FKB6"/>
<feature type="transmembrane region" description="Helical" evidence="5">
    <location>
        <begin position="175"/>
        <end position="193"/>
    </location>
</feature>
<keyword evidence="2 5" id="KW-0812">Transmembrane</keyword>